<evidence type="ECO:0000313" key="7">
    <source>
        <dbReference type="EMBL" id="MDC7675432.1"/>
    </source>
</evidence>
<sequence length="252" mass="27124">MPSIAAATTGAPSMTPAFSSTTLINLAGRQRMLSQRIGLLLMLRASQSATPELAFETDRTLDAAITTFEASYALICDGRTDVSQPVTPLPHLKALLASNCRNHPQKTVHQRFSDFIATARRWAEDLHSGREINPLHLGFFVSDITGPILERIADTLTAIEADIADIEAGQAADAAKDRARVMKAAEQIATAANVARMISFNARISAARAGEFGREFTALTNEIKAISDDIQAASKDIVAYMQAGTVSRQTRP</sequence>
<dbReference type="InterPro" id="IPR004089">
    <property type="entry name" value="MCPsignal_dom"/>
</dbReference>
<dbReference type="PROSITE" id="PS50111">
    <property type="entry name" value="CHEMOTAXIS_TRANSDUC_2"/>
    <property type="match status" value="1"/>
</dbReference>
<feature type="domain" description="Methyl-accepting transducer" evidence="6">
    <location>
        <begin position="170"/>
        <end position="243"/>
    </location>
</feature>
<keyword evidence="2" id="KW-0812">Transmembrane</keyword>
<dbReference type="EMBL" id="JAQQKV010000001">
    <property type="protein sequence ID" value="MDC7675432.1"/>
    <property type="molecule type" value="Genomic_DNA"/>
</dbReference>
<evidence type="ECO:0000256" key="2">
    <source>
        <dbReference type="ARBA" id="ARBA00022692"/>
    </source>
</evidence>
<keyword evidence="4" id="KW-0472">Membrane</keyword>
<evidence type="ECO:0000259" key="6">
    <source>
        <dbReference type="PROSITE" id="PS50111"/>
    </source>
</evidence>
<dbReference type="Pfam" id="PF13675">
    <property type="entry name" value="PilJ"/>
    <property type="match status" value="1"/>
</dbReference>
<name>A0ABT5HGV7_9CAUL</name>
<keyword evidence="8" id="KW-1185">Reference proteome</keyword>
<dbReference type="InterPro" id="IPR029095">
    <property type="entry name" value="NarX-like_N"/>
</dbReference>
<keyword evidence="5" id="KW-0807">Transducer</keyword>
<dbReference type="SUPFAM" id="SSF58104">
    <property type="entry name" value="Methyl-accepting chemotaxis protein (MCP) signaling domain"/>
    <property type="match status" value="1"/>
</dbReference>
<organism evidence="7 8">
    <name type="scientific">Asticcacaulis machinosus</name>
    <dbReference type="NCBI Taxonomy" id="2984211"/>
    <lineage>
        <taxon>Bacteria</taxon>
        <taxon>Pseudomonadati</taxon>
        <taxon>Pseudomonadota</taxon>
        <taxon>Alphaproteobacteria</taxon>
        <taxon>Caulobacterales</taxon>
        <taxon>Caulobacteraceae</taxon>
        <taxon>Asticcacaulis</taxon>
    </lineage>
</organism>
<comment type="caution">
    <text evidence="7">The sequence shown here is derived from an EMBL/GenBank/DDBJ whole genome shotgun (WGS) entry which is preliminary data.</text>
</comment>
<proteinExistence type="predicted"/>
<dbReference type="RefSeq" id="WP_272743741.1">
    <property type="nucleotide sequence ID" value="NZ_JAQQKV010000001.1"/>
</dbReference>
<keyword evidence="3" id="KW-1133">Transmembrane helix</keyword>
<accession>A0ABT5HGV7</accession>
<gene>
    <name evidence="7" type="ORF">PQU98_04785</name>
</gene>
<evidence type="ECO:0000256" key="5">
    <source>
        <dbReference type="PROSITE-ProRule" id="PRU00284"/>
    </source>
</evidence>
<evidence type="ECO:0000256" key="1">
    <source>
        <dbReference type="ARBA" id="ARBA00004141"/>
    </source>
</evidence>
<evidence type="ECO:0000256" key="4">
    <source>
        <dbReference type="ARBA" id="ARBA00023136"/>
    </source>
</evidence>
<dbReference type="Proteomes" id="UP001218579">
    <property type="component" value="Unassembled WGS sequence"/>
</dbReference>
<protein>
    <submittedName>
        <fullName evidence="7">Type IV pili methyl-accepting chemotaxis transducer N-terminal domain-containing protein</fullName>
    </submittedName>
</protein>
<reference evidence="7 8" key="1">
    <citation type="submission" date="2023-01" db="EMBL/GenBank/DDBJ databases">
        <title>Novel species of the genus Asticcacaulis isolated from rivers.</title>
        <authorList>
            <person name="Lu H."/>
        </authorList>
    </citation>
    <scope>NUCLEOTIDE SEQUENCE [LARGE SCALE GENOMIC DNA]</scope>
    <source>
        <strain evidence="7 8">LKC15W</strain>
    </source>
</reference>
<dbReference type="Gene3D" id="1.10.287.950">
    <property type="entry name" value="Methyl-accepting chemotaxis protein"/>
    <property type="match status" value="1"/>
</dbReference>
<comment type="subcellular location">
    <subcellularLocation>
        <location evidence="1">Membrane</location>
        <topology evidence="1">Multi-pass membrane protein</topology>
    </subcellularLocation>
</comment>
<evidence type="ECO:0000313" key="8">
    <source>
        <dbReference type="Proteomes" id="UP001218579"/>
    </source>
</evidence>
<evidence type="ECO:0000256" key="3">
    <source>
        <dbReference type="ARBA" id="ARBA00022989"/>
    </source>
</evidence>